<keyword evidence="2" id="KW-1185">Reference proteome</keyword>
<dbReference type="RefSeq" id="WP_218545617.1">
    <property type="nucleotide sequence ID" value="NZ_JAGSPD010000005.1"/>
</dbReference>
<reference evidence="1" key="1">
    <citation type="submission" date="2021-04" db="EMBL/GenBank/DDBJ databases">
        <authorList>
            <person name="Pira H."/>
            <person name="Risdian C."/>
            <person name="Wink J."/>
        </authorList>
    </citation>
    <scope>NUCLEOTIDE SEQUENCE</scope>
    <source>
        <strain evidence="1">WHY3</strain>
    </source>
</reference>
<comment type="caution">
    <text evidence="1">The sequence shown here is derived from an EMBL/GenBank/DDBJ whole genome shotgun (WGS) entry which is preliminary data.</text>
</comment>
<proteinExistence type="predicted"/>
<dbReference type="AlphaFoldDB" id="A0A9X1F824"/>
<sequence length="154" mass="17256">MKNKTKTYLLLFAVLSIWGTVAYKILNGLNPEQPQTTMQDFDMAFNPKEQTAIDTFSITTVKRDPFLGTLSTKAQTPKQTKNVKTVTSNVVMPIITYGGLIQKQNSKTKVFVVNINNKQFLLKQGETVNDVKLVSGNKKSIVIRFNGKNQTINI</sequence>
<gene>
    <name evidence="1" type="ORF">KCG49_07710</name>
</gene>
<evidence type="ECO:0000313" key="1">
    <source>
        <dbReference type="EMBL" id="MBV7269070.1"/>
    </source>
</evidence>
<name>A0A9X1F824_9FLAO</name>
<accession>A0A9X1F824</accession>
<protein>
    <recommendedName>
        <fullName evidence="3">Type II secretion system protein GspC N-terminal domain-containing protein</fullName>
    </recommendedName>
</protein>
<organism evidence="1 2">
    <name type="scientific">Winogradskyella luteola</name>
    <dbReference type="NCBI Taxonomy" id="2828330"/>
    <lineage>
        <taxon>Bacteria</taxon>
        <taxon>Pseudomonadati</taxon>
        <taxon>Bacteroidota</taxon>
        <taxon>Flavobacteriia</taxon>
        <taxon>Flavobacteriales</taxon>
        <taxon>Flavobacteriaceae</taxon>
        <taxon>Winogradskyella</taxon>
    </lineage>
</organism>
<dbReference type="Proteomes" id="UP001138894">
    <property type="component" value="Unassembled WGS sequence"/>
</dbReference>
<evidence type="ECO:0008006" key="3">
    <source>
        <dbReference type="Google" id="ProtNLM"/>
    </source>
</evidence>
<evidence type="ECO:0000313" key="2">
    <source>
        <dbReference type="Proteomes" id="UP001138894"/>
    </source>
</evidence>
<dbReference type="EMBL" id="JAGSPD010000005">
    <property type="protein sequence ID" value="MBV7269070.1"/>
    <property type="molecule type" value="Genomic_DNA"/>
</dbReference>